<dbReference type="PATRIC" id="fig|1114963.3.peg.4327"/>
<keyword evidence="3" id="KW-1185">Reference proteome</keyword>
<dbReference type="EMBL" id="JACU01000012">
    <property type="protein sequence ID" value="KMS51305.1"/>
    <property type="molecule type" value="Genomic_DNA"/>
</dbReference>
<sequence length="59" mass="6218">MIRAIFSVIIARSTGISPAAGESAMERMHYSMCQCSVGLLSLCSASALALTGTLYILLH</sequence>
<keyword evidence="1" id="KW-1133">Transmembrane helix</keyword>
<organism evidence="2 3">
    <name type="scientific">Novosphingobium barchaimii LL02</name>
    <dbReference type="NCBI Taxonomy" id="1114963"/>
    <lineage>
        <taxon>Bacteria</taxon>
        <taxon>Pseudomonadati</taxon>
        <taxon>Pseudomonadota</taxon>
        <taxon>Alphaproteobacteria</taxon>
        <taxon>Sphingomonadales</taxon>
        <taxon>Sphingomonadaceae</taxon>
        <taxon>Novosphingobium</taxon>
    </lineage>
</organism>
<evidence type="ECO:0000313" key="2">
    <source>
        <dbReference type="EMBL" id="KMS51305.1"/>
    </source>
</evidence>
<evidence type="ECO:0000256" key="1">
    <source>
        <dbReference type="SAM" id="Phobius"/>
    </source>
</evidence>
<reference evidence="2 3" key="1">
    <citation type="journal article" date="2015" name="G3 (Bethesda)">
        <title>Insights into Ongoing Evolution of the Hexachlorocyclohexane Catabolic Pathway from Comparative Genomics of Ten Sphingomonadaceae Strains.</title>
        <authorList>
            <person name="Pearce S.L."/>
            <person name="Oakeshott J.G."/>
            <person name="Pandey G."/>
        </authorList>
    </citation>
    <scope>NUCLEOTIDE SEQUENCE [LARGE SCALE GENOMIC DNA]</scope>
    <source>
        <strain evidence="2 3">LL02</strain>
    </source>
</reference>
<name>A0A0J8A7F3_9SPHN</name>
<dbReference type="OrthoDB" id="7478563at2"/>
<comment type="caution">
    <text evidence="2">The sequence shown here is derived from an EMBL/GenBank/DDBJ whole genome shotgun (WGS) entry which is preliminary data.</text>
</comment>
<proteinExistence type="predicted"/>
<accession>A0A0J8A7F3</accession>
<protein>
    <submittedName>
        <fullName evidence="2">Uncharacterized protein</fullName>
    </submittedName>
</protein>
<evidence type="ECO:0000313" key="3">
    <source>
        <dbReference type="Proteomes" id="UP000052268"/>
    </source>
</evidence>
<feature type="transmembrane region" description="Helical" evidence="1">
    <location>
        <begin position="37"/>
        <end position="58"/>
    </location>
</feature>
<keyword evidence="1" id="KW-0812">Transmembrane</keyword>
<gene>
    <name evidence="2" type="ORF">V474_03510</name>
</gene>
<dbReference type="Proteomes" id="UP000052268">
    <property type="component" value="Unassembled WGS sequence"/>
</dbReference>
<keyword evidence="1" id="KW-0472">Membrane</keyword>
<dbReference type="AlphaFoldDB" id="A0A0J8A7F3"/>